<organism evidence="2">
    <name type="scientific">Tunturiibacter psychrotolerans</name>
    <dbReference type="NCBI Taxonomy" id="3069686"/>
    <lineage>
        <taxon>Bacteria</taxon>
        <taxon>Pseudomonadati</taxon>
        <taxon>Acidobacteriota</taxon>
        <taxon>Terriglobia</taxon>
        <taxon>Terriglobales</taxon>
        <taxon>Acidobacteriaceae</taxon>
        <taxon>Tunturiibacter</taxon>
    </lineage>
</organism>
<feature type="signal peptide" evidence="1">
    <location>
        <begin position="1"/>
        <end position="22"/>
    </location>
</feature>
<dbReference type="CDD" id="cd02219">
    <property type="entry name" value="cupin_YjlB-like"/>
    <property type="match status" value="1"/>
</dbReference>
<keyword evidence="1" id="KW-0732">Signal</keyword>
<proteinExistence type="predicted"/>
<feature type="chain" id="PRO_5043717252" evidence="1">
    <location>
        <begin position="23"/>
        <end position="193"/>
    </location>
</feature>
<dbReference type="InterPro" id="IPR014710">
    <property type="entry name" value="RmlC-like_jellyroll"/>
</dbReference>
<dbReference type="EMBL" id="CP132942">
    <property type="protein sequence ID" value="XCB31907.1"/>
    <property type="molecule type" value="Genomic_DNA"/>
</dbReference>
<dbReference type="KEGG" id="tpsc:RBB77_15820"/>
<reference evidence="2" key="1">
    <citation type="submission" date="2023-08" db="EMBL/GenBank/DDBJ databases">
        <authorList>
            <person name="Messyasz A."/>
            <person name="Mannisto M.K."/>
            <person name="Kerkhof L.J."/>
            <person name="Haggblom M."/>
        </authorList>
    </citation>
    <scope>NUCLEOTIDE SEQUENCE</scope>
    <source>
        <strain evidence="2">X5P6</strain>
    </source>
</reference>
<dbReference type="PIRSF" id="PIRSF019307">
    <property type="entry name" value="UCP019307"/>
    <property type="match status" value="1"/>
</dbReference>
<dbReference type="InterPro" id="IPR047121">
    <property type="entry name" value="YjiB-like"/>
</dbReference>
<dbReference type="PANTHER" id="PTHR36448:SF2">
    <property type="entry name" value="CUPIN TYPE-1 DOMAIN-CONTAINING PROTEIN"/>
    <property type="match status" value="1"/>
</dbReference>
<dbReference type="AlphaFoldDB" id="A0AAU7ZLI6"/>
<name>A0AAU7ZLI6_9BACT</name>
<accession>A0AAU7ZLI6</accession>
<sequence length="193" mass="20698">MDRRKFAASLVAASLGSSQVLASKVGNSSPPNPQQLHLKPNGWMPNSPLPVLLYRSALPSSANLAADMERIFAANGWPPQWRNGVYAFHHYHSTAHEVLGFAAGHADLMLGGEGGETVTVHAGDVLVLPTGTGHCRISASHDFLVIGAYPENEHWDICRSTASPETLASMRKIRFPQSDPLTGSSGALPKLWI</sequence>
<reference evidence="2" key="2">
    <citation type="journal article" date="2024" name="Environ. Microbiol.">
        <title>Genome analysis and description of Tunturibacter gen. nov. expands the diversity of Terriglobia in tundra soils.</title>
        <authorList>
            <person name="Messyasz A."/>
            <person name="Mannisto M.K."/>
            <person name="Kerkhof L.J."/>
            <person name="Haggblom M.M."/>
        </authorList>
    </citation>
    <scope>NUCLEOTIDE SEQUENCE</scope>
    <source>
        <strain evidence="2">X5P6</strain>
    </source>
</reference>
<gene>
    <name evidence="2" type="ORF">RBB77_15820</name>
</gene>
<protein>
    <submittedName>
        <fullName evidence="2">Cupin</fullName>
    </submittedName>
</protein>
<evidence type="ECO:0000313" key="2">
    <source>
        <dbReference type="EMBL" id="XCB31907.1"/>
    </source>
</evidence>
<dbReference type="RefSeq" id="WP_353062750.1">
    <property type="nucleotide sequence ID" value="NZ_CP132942.1"/>
</dbReference>
<evidence type="ECO:0000256" key="1">
    <source>
        <dbReference type="SAM" id="SignalP"/>
    </source>
</evidence>
<dbReference type="InterPro" id="IPR014500">
    <property type="entry name" value="UCP019307_cupin"/>
</dbReference>
<dbReference type="SUPFAM" id="SSF51182">
    <property type="entry name" value="RmlC-like cupins"/>
    <property type="match status" value="1"/>
</dbReference>
<dbReference type="PANTHER" id="PTHR36448">
    <property type="entry name" value="BLR7373 PROTEIN"/>
    <property type="match status" value="1"/>
</dbReference>
<dbReference type="InterPro" id="IPR011051">
    <property type="entry name" value="RmlC_Cupin_sf"/>
</dbReference>
<dbReference type="Gene3D" id="2.60.120.10">
    <property type="entry name" value="Jelly Rolls"/>
    <property type="match status" value="1"/>
</dbReference>